<feature type="domain" description="C-type lectin" evidence="1">
    <location>
        <begin position="12"/>
        <end position="97"/>
    </location>
</feature>
<dbReference type="AlphaFoldDB" id="C3Z3H9"/>
<feature type="non-terminal residue" evidence="2">
    <location>
        <position position="1"/>
    </location>
</feature>
<dbReference type="CDD" id="cd00037">
    <property type="entry name" value="CLECT"/>
    <property type="match status" value="1"/>
</dbReference>
<dbReference type="FunFam" id="3.10.100.10:FF:000094">
    <property type="entry name" value="Uncharacterized protein"/>
    <property type="match status" value="1"/>
</dbReference>
<dbReference type="PROSITE" id="PS50041">
    <property type="entry name" value="C_TYPE_LECTIN_2"/>
    <property type="match status" value="1"/>
</dbReference>
<proteinExistence type="predicted"/>
<protein>
    <recommendedName>
        <fullName evidence="1">C-type lectin domain-containing protein</fullName>
    </recommendedName>
</protein>
<sequence>TERKCKSGWKEHKNNCYRFMTEKAGWSTANARCKDRNANLVSIHDKAENNFIQHLISKGGKYYPVVFIGLHWKDGQWKWSDGSRLSYTNWGPGEPNS</sequence>
<accession>C3Z3H9</accession>
<dbReference type="eggNOG" id="KOG4297">
    <property type="taxonomic scope" value="Eukaryota"/>
</dbReference>
<dbReference type="PANTHER" id="PTHR22803">
    <property type="entry name" value="MANNOSE, PHOSPHOLIPASE, LECTIN RECEPTOR RELATED"/>
    <property type="match status" value="1"/>
</dbReference>
<dbReference type="Pfam" id="PF00059">
    <property type="entry name" value="Lectin_C"/>
    <property type="match status" value="1"/>
</dbReference>
<dbReference type="InParanoid" id="C3Z3H9"/>
<reference evidence="2" key="1">
    <citation type="journal article" date="2008" name="Nature">
        <title>The amphioxus genome and the evolution of the chordate karyotype.</title>
        <authorList>
            <consortium name="US DOE Joint Genome Institute (JGI-PGF)"/>
            <person name="Putnam N.H."/>
            <person name="Butts T."/>
            <person name="Ferrier D.E.K."/>
            <person name="Furlong R.F."/>
            <person name="Hellsten U."/>
            <person name="Kawashima T."/>
            <person name="Robinson-Rechavi M."/>
            <person name="Shoguchi E."/>
            <person name="Terry A."/>
            <person name="Yu J.-K."/>
            <person name="Benito-Gutierrez E.L."/>
            <person name="Dubchak I."/>
            <person name="Garcia-Fernandez J."/>
            <person name="Gibson-Brown J.J."/>
            <person name="Grigoriev I.V."/>
            <person name="Horton A.C."/>
            <person name="de Jong P.J."/>
            <person name="Jurka J."/>
            <person name="Kapitonov V.V."/>
            <person name="Kohara Y."/>
            <person name="Kuroki Y."/>
            <person name="Lindquist E."/>
            <person name="Lucas S."/>
            <person name="Osoegawa K."/>
            <person name="Pennacchio L.A."/>
            <person name="Salamov A.A."/>
            <person name="Satou Y."/>
            <person name="Sauka-Spengler T."/>
            <person name="Schmutz J."/>
            <person name="Shin-I T."/>
            <person name="Toyoda A."/>
            <person name="Bronner-Fraser M."/>
            <person name="Fujiyama A."/>
            <person name="Holland L.Z."/>
            <person name="Holland P.W.H."/>
            <person name="Satoh N."/>
            <person name="Rokhsar D.S."/>
        </authorList>
    </citation>
    <scope>NUCLEOTIDE SEQUENCE [LARGE SCALE GENOMIC DNA]</scope>
    <source>
        <strain evidence="2">S238N-H82</strain>
        <tissue evidence="2">Testes</tissue>
    </source>
</reference>
<dbReference type="InterPro" id="IPR016186">
    <property type="entry name" value="C-type_lectin-like/link_sf"/>
</dbReference>
<dbReference type="EMBL" id="GG666576">
    <property type="protein sequence ID" value="EEN53023.1"/>
    <property type="molecule type" value="Genomic_DNA"/>
</dbReference>
<organism>
    <name type="scientific">Branchiostoma floridae</name>
    <name type="common">Florida lancelet</name>
    <name type="synonym">Amphioxus</name>
    <dbReference type="NCBI Taxonomy" id="7739"/>
    <lineage>
        <taxon>Eukaryota</taxon>
        <taxon>Metazoa</taxon>
        <taxon>Chordata</taxon>
        <taxon>Cephalochordata</taxon>
        <taxon>Leptocardii</taxon>
        <taxon>Amphioxiformes</taxon>
        <taxon>Branchiostomatidae</taxon>
        <taxon>Branchiostoma</taxon>
    </lineage>
</organism>
<dbReference type="Gene3D" id="3.10.100.10">
    <property type="entry name" value="Mannose-Binding Protein A, subunit A"/>
    <property type="match status" value="1"/>
</dbReference>
<evidence type="ECO:0000259" key="1">
    <source>
        <dbReference type="PROSITE" id="PS50041"/>
    </source>
</evidence>
<feature type="non-terminal residue" evidence="2">
    <location>
        <position position="97"/>
    </location>
</feature>
<dbReference type="InterPro" id="IPR016187">
    <property type="entry name" value="CTDL_fold"/>
</dbReference>
<name>C3Z3H9_BRAFL</name>
<dbReference type="SMART" id="SM00034">
    <property type="entry name" value="CLECT"/>
    <property type="match status" value="1"/>
</dbReference>
<dbReference type="SUPFAM" id="SSF56436">
    <property type="entry name" value="C-type lectin-like"/>
    <property type="match status" value="1"/>
</dbReference>
<dbReference type="MEROPS" id="I63.002"/>
<dbReference type="InterPro" id="IPR001304">
    <property type="entry name" value="C-type_lectin-like"/>
</dbReference>
<gene>
    <name evidence="2" type="ORF">BRAFLDRAFT_215823</name>
</gene>
<evidence type="ECO:0000313" key="2">
    <source>
        <dbReference type="EMBL" id="EEN53023.1"/>
    </source>
</evidence>
<dbReference type="InterPro" id="IPR050111">
    <property type="entry name" value="C-type_lectin/snaclec_domain"/>
</dbReference>